<evidence type="ECO:0000256" key="6">
    <source>
        <dbReference type="ARBA" id="ARBA00023002"/>
    </source>
</evidence>
<dbReference type="PROSITE" id="PS00671">
    <property type="entry name" value="D_2_HYDROXYACID_DH_3"/>
    <property type="match status" value="1"/>
</dbReference>
<evidence type="ECO:0000256" key="5">
    <source>
        <dbReference type="ARBA" id="ARBA00022605"/>
    </source>
</evidence>
<organism evidence="12 13">
    <name type="scientific">Methanospirillum lacunae</name>
    <dbReference type="NCBI Taxonomy" id="668570"/>
    <lineage>
        <taxon>Archaea</taxon>
        <taxon>Methanobacteriati</taxon>
        <taxon>Methanobacteriota</taxon>
        <taxon>Stenosarchaea group</taxon>
        <taxon>Methanomicrobia</taxon>
        <taxon>Methanomicrobiales</taxon>
        <taxon>Methanospirillaceae</taxon>
        <taxon>Methanospirillum</taxon>
    </lineage>
</organism>
<dbReference type="PANTHER" id="PTHR42789">
    <property type="entry name" value="D-ISOMER SPECIFIC 2-HYDROXYACID DEHYDROGENASE FAMILY PROTEIN (AFU_ORTHOLOGUE AFUA_6G10090)"/>
    <property type="match status" value="1"/>
</dbReference>
<dbReference type="PROSITE" id="PS51671">
    <property type="entry name" value="ACT"/>
    <property type="match status" value="1"/>
</dbReference>
<dbReference type="Pfam" id="PF01842">
    <property type="entry name" value="ACT"/>
    <property type="match status" value="1"/>
</dbReference>
<evidence type="ECO:0000256" key="3">
    <source>
        <dbReference type="ARBA" id="ARBA00013143"/>
    </source>
</evidence>
<feature type="domain" description="ACT" evidence="11">
    <location>
        <begin position="456"/>
        <end position="528"/>
    </location>
</feature>
<dbReference type="Proteomes" id="UP000245657">
    <property type="component" value="Unassembled WGS sequence"/>
</dbReference>
<dbReference type="EMBL" id="QGMY01000016">
    <property type="protein sequence ID" value="PWR70191.1"/>
    <property type="molecule type" value="Genomic_DNA"/>
</dbReference>
<evidence type="ECO:0000256" key="1">
    <source>
        <dbReference type="ARBA" id="ARBA00005216"/>
    </source>
</evidence>
<dbReference type="Gene3D" id="3.30.1330.90">
    <property type="entry name" value="D-3-phosphoglycerate dehydrogenase, domain 3"/>
    <property type="match status" value="1"/>
</dbReference>
<dbReference type="InterPro" id="IPR050857">
    <property type="entry name" value="D-2-hydroxyacid_DH"/>
</dbReference>
<dbReference type="InterPro" id="IPR029753">
    <property type="entry name" value="D-isomer_DH_CS"/>
</dbReference>
<dbReference type="SUPFAM" id="SSF51735">
    <property type="entry name" value="NAD(P)-binding Rossmann-fold domains"/>
    <property type="match status" value="1"/>
</dbReference>
<dbReference type="FunFam" id="3.30.70.260:FF:000008">
    <property type="entry name" value="D-3-phosphoglycerate dehydrogenase, chloroplastic"/>
    <property type="match status" value="1"/>
</dbReference>
<dbReference type="InterPro" id="IPR029009">
    <property type="entry name" value="ASB_dom_sf"/>
</dbReference>
<evidence type="ECO:0000313" key="12">
    <source>
        <dbReference type="EMBL" id="PWR70191.1"/>
    </source>
</evidence>
<dbReference type="FunFam" id="3.40.50.720:FF:000021">
    <property type="entry name" value="D-3-phosphoglycerate dehydrogenase"/>
    <property type="match status" value="1"/>
</dbReference>
<dbReference type="GO" id="GO:0051287">
    <property type="term" value="F:NAD binding"/>
    <property type="evidence" value="ECO:0007669"/>
    <property type="project" value="UniProtKB-UniRule"/>
</dbReference>
<evidence type="ECO:0000256" key="9">
    <source>
        <dbReference type="ARBA" id="ARBA00048731"/>
    </source>
</evidence>
<dbReference type="InterPro" id="IPR029752">
    <property type="entry name" value="D-isomer_DH_CS1"/>
</dbReference>
<keyword evidence="5 10" id="KW-0028">Amino-acid biosynthesis</keyword>
<dbReference type="GO" id="GO:0006564">
    <property type="term" value="P:L-serine biosynthetic process"/>
    <property type="evidence" value="ECO:0007669"/>
    <property type="project" value="UniProtKB-UniRule"/>
</dbReference>
<dbReference type="InterPro" id="IPR002912">
    <property type="entry name" value="ACT_dom"/>
</dbReference>
<dbReference type="InterPro" id="IPR006139">
    <property type="entry name" value="D-isomer_2_OHA_DH_cat_dom"/>
</dbReference>
<evidence type="ECO:0000256" key="7">
    <source>
        <dbReference type="ARBA" id="ARBA00023027"/>
    </source>
</evidence>
<dbReference type="CDD" id="cd12173">
    <property type="entry name" value="PGDH_4"/>
    <property type="match status" value="1"/>
</dbReference>
<dbReference type="SUPFAM" id="SSF55021">
    <property type="entry name" value="ACT-like"/>
    <property type="match status" value="1"/>
</dbReference>
<comment type="catalytic activity">
    <reaction evidence="9 10">
        <text>(2R)-3-phosphoglycerate + NAD(+) = 3-phosphooxypyruvate + NADH + H(+)</text>
        <dbReference type="Rhea" id="RHEA:12641"/>
        <dbReference type="ChEBI" id="CHEBI:15378"/>
        <dbReference type="ChEBI" id="CHEBI:18110"/>
        <dbReference type="ChEBI" id="CHEBI:57540"/>
        <dbReference type="ChEBI" id="CHEBI:57945"/>
        <dbReference type="ChEBI" id="CHEBI:58272"/>
        <dbReference type="EC" id="1.1.1.95"/>
    </reaction>
</comment>
<name>A0A2V2N3Z8_9EURY</name>
<dbReference type="Pfam" id="PF02826">
    <property type="entry name" value="2-Hacid_dh_C"/>
    <property type="match status" value="1"/>
</dbReference>
<dbReference type="AlphaFoldDB" id="A0A2V2N3Z8"/>
<dbReference type="PROSITE" id="PS00065">
    <property type="entry name" value="D_2_HYDROXYACID_DH_1"/>
    <property type="match status" value="1"/>
</dbReference>
<dbReference type="NCBIfam" id="TIGR01327">
    <property type="entry name" value="PGDH"/>
    <property type="match status" value="1"/>
</dbReference>
<dbReference type="Pfam" id="PF00389">
    <property type="entry name" value="2-Hacid_dh"/>
    <property type="match status" value="1"/>
</dbReference>
<reference evidence="12 13" key="1">
    <citation type="submission" date="2018-05" db="EMBL/GenBank/DDBJ databases">
        <title>Draft genome of Methanospirillum lacunae Ki8-1.</title>
        <authorList>
            <person name="Dueholm M.S."/>
            <person name="Nielsen P.H."/>
            <person name="Bakmann L.F."/>
            <person name="Otzen D.E."/>
        </authorList>
    </citation>
    <scope>NUCLEOTIDE SEQUENCE [LARGE SCALE GENOMIC DNA]</scope>
    <source>
        <strain evidence="12 13">Ki8-1</strain>
    </source>
</reference>
<keyword evidence="7 10" id="KW-0520">NAD</keyword>
<comment type="similarity">
    <text evidence="2 10">Belongs to the D-isomer specific 2-hydroxyacid dehydrogenase family.</text>
</comment>
<dbReference type="PROSITE" id="PS00670">
    <property type="entry name" value="D_2_HYDROXYACID_DH_2"/>
    <property type="match status" value="1"/>
</dbReference>
<gene>
    <name evidence="12" type="ORF">DK846_15295</name>
</gene>
<dbReference type="Gene3D" id="3.40.50.720">
    <property type="entry name" value="NAD(P)-binding Rossmann-like Domain"/>
    <property type="match status" value="2"/>
</dbReference>
<protein>
    <recommendedName>
        <fullName evidence="4 10">D-3-phosphoglycerate dehydrogenase</fullName>
        <ecNumber evidence="3 10">1.1.1.95</ecNumber>
    </recommendedName>
</protein>
<keyword evidence="6 10" id="KW-0560">Oxidoreductase</keyword>
<dbReference type="UniPathway" id="UPA00135">
    <property type="reaction ID" value="UER00196"/>
</dbReference>
<evidence type="ECO:0000313" key="13">
    <source>
        <dbReference type="Proteomes" id="UP000245657"/>
    </source>
</evidence>
<keyword evidence="8 10" id="KW-0718">Serine biosynthesis</keyword>
<dbReference type="InterPro" id="IPR006236">
    <property type="entry name" value="PGDH"/>
</dbReference>
<dbReference type="FunFam" id="3.30.1330.90:FF:000003">
    <property type="entry name" value="D-3-phosphoglycerate dehydrogenase"/>
    <property type="match status" value="1"/>
</dbReference>
<keyword evidence="13" id="KW-1185">Reference proteome</keyword>
<sequence>MKFNVLVSDDLAEEGIEILREKVMVDVQTGLSEDELVATIENYDALLVRSGTQVTERVIEAGKKLRFIGRAGAGVDNIDMKAATKRGIIVANAPEGNTLAATEHTMAMMLSLCRNTPQANASMQAGEWKRSKFMGVELNEKTLGIVGLGRIGREIAKRASSFDMKIIGYDPFITTEKAAAMGIQSMSLEELFKQADIITVHTPLIKETRHIVNSQTIKTMKDGVRIINCARGGIIDEQALADAVKSGKVAGAAIDVFESEPPKDSPLLGVPGIITTPHLGASTVEAQKNVSISVAKQCLEVLNGGSAKYVVNAPIIPADLHDSIQPFAILAEKMGRLLVQIADGRIQKLEMIYGGELGSIGPSSKLITHMAIKGLLDPILRFPVNMVNASVVAQDRGISVSETQTAESAGYKNLLTMNVVTDTGSLCISGSILYQGGSRIVSIAGYTMDMIPEGAVIISRHLDKPGVIGRASTILGESQINIAGMQVGRFKAGEEAIMVLNVDGDVPEGVMEAIRGMPGIYSAKFARL</sequence>
<accession>A0A2V2N3Z8</accession>
<evidence type="ECO:0000259" key="11">
    <source>
        <dbReference type="PROSITE" id="PS51671"/>
    </source>
</evidence>
<dbReference type="InterPro" id="IPR036291">
    <property type="entry name" value="NAD(P)-bd_dom_sf"/>
</dbReference>
<dbReference type="OrthoDB" id="7437at2157"/>
<dbReference type="PANTHER" id="PTHR42789:SF1">
    <property type="entry name" value="D-ISOMER SPECIFIC 2-HYDROXYACID DEHYDROGENASE FAMILY PROTEIN (AFU_ORTHOLOGUE AFUA_6G10090)"/>
    <property type="match status" value="1"/>
</dbReference>
<dbReference type="InterPro" id="IPR045865">
    <property type="entry name" value="ACT-like_dom_sf"/>
</dbReference>
<dbReference type="GO" id="GO:0004617">
    <property type="term" value="F:phosphoglycerate dehydrogenase activity"/>
    <property type="evidence" value="ECO:0007669"/>
    <property type="project" value="UniProtKB-UniRule"/>
</dbReference>
<proteinExistence type="inferred from homology"/>
<evidence type="ECO:0000256" key="8">
    <source>
        <dbReference type="ARBA" id="ARBA00023299"/>
    </source>
</evidence>
<dbReference type="Pfam" id="PF19304">
    <property type="entry name" value="PGDH_inter"/>
    <property type="match status" value="1"/>
</dbReference>
<dbReference type="CDD" id="cd04902">
    <property type="entry name" value="ACT_3PGDH-xct"/>
    <property type="match status" value="1"/>
</dbReference>
<comment type="caution">
    <text evidence="12">The sequence shown here is derived from an EMBL/GenBank/DDBJ whole genome shotgun (WGS) entry which is preliminary data.</text>
</comment>
<dbReference type="SUPFAM" id="SSF52283">
    <property type="entry name" value="Formate/glycerate dehydrogenase catalytic domain-like"/>
    <property type="match status" value="1"/>
</dbReference>
<evidence type="ECO:0000256" key="2">
    <source>
        <dbReference type="ARBA" id="ARBA00005854"/>
    </source>
</evidence>
<evidence type="ECO:0000256" key="10">
    <source>
        <dbReference type="RuleBase" id="RU363003"/>
    </source>
</evidence>
<dbReference type="InterPro" id="IPR006140">
    <property type="entry name" value="D-isomer_DH_NAD-bd"/>
</dbReference>
<dbReference type="Gene3D" id="3.30.70.260">
    <property type="match status" value="1"/>
</dbReference>
<dbReference type="EC" id="1.1.1.95" evidence="3 10"/>
<comment type="pathway">
    <text evidence="1 10">Amino-acid biosynthesis; L-serine biosynthesis; L-serine from 3-phospho-D-glycerate: step 1/3.</text>
</comment>
<evidence type="ECO:0000256" key="4">
    <source>
        <dbReference type="ARBA" id="ARBA00021582"/>
    </source>
</evidence>
<dbReference type="InterPro" id="IPR045626">
    <property type="entry name" value="PGDH_ASB_dom"/>
</dbReference>
<dbReference type="SUPFAM" id="SSF143548">
    <property type="entry name" value="Serine metabolism enzymes domain"/>
    <property type="match status" value="1"/>
</dbReference>